<dbReference type="InterPro" id="IPR001387">
    <property type="entry name" value="Cro/C1-type_HTH"/>
</dbReference>
<reference evidence="2 3" key="1">
    <citation type="submission" date="2016-10" db="EMBL/GenBank/DDBJ databases">
        <authorList>
            <person name="de Groot N.N."/>
        </authorList>
    </citation>
    <scope>NUCLEOTIDE SEQUENCE [LARGE SCALE GENOMIC DNA]</scope>
    <source>
        <strain evidence="2 3">DSM 2872</strain>
    </source>
</reference>
<dbReference type="CDD" id="cd00093">
    <property type="entry name" value="HTH_XRE"/>
    <property type="match status" value="1"/>
</dbReference>
<dbReference type="EMBL" id="FNQG01000019">
    <property type="protein sequence ID" value="SEA35860.1"/>
    <property type="molecule type" value="Genomic_DNA"/>
</dbReference>
<dbReference type="InterPro" id="IPR010982">
    <property type="entry name" value="Lambda_DNA-bd_dom_sf"/>
</dbReference>
<dbReference type="SUPFAM" id="SSF47413">
    <property type="entry name" value="lambda repressor-like DNA-binding domains"/>
    <property type="match status" value="1"/>
</dbReference>
<proteinExistence type="predicted"/>
<dbReference type="Pfam" id="PF01381">
    <property type="entry name" value="HTH_3"/>
    <property type="match status" value="1"/>
</dbReference>
<evidence type="ECO:0000259" key="1">
    <source>
        <dbReference type="PROSITE" id="PS50943"/>
    </source>
</evidence>
<gene>
    <name evidence="2" type="ORF">SAMN05660648_02914</name>
</gene>
<evidence type="ECO:0000313" key="2">
    <source>
        <dbReference type="EMBL" id="SEA35860.1"/>
    </source>
</evidence>
<name>A0A1H4AIV5_SELRU</name>
<evidence type="ECO:0000313" key="3">
    <source>
        <dbReference type="Proteomes" id="UP000183469"/>
    </source>
</evidence>
<protein>
    <submittedName>
        <fullName evidence="2">Helix-turn-helix domain-containing protein</fullName>
    </submittedName>
</protein>
<dbReference type="SMART" id="SM00530">
    <property type="entry name" value="HTH_XRE"/>
    <property type="match status" value="1"/>
</dbReference>
<sequence length="84" mass="9509">MIVFDPGTLRQCRKKLRLKQADVANKICKSAGCVSKQENGEMRVSADDLAAYANLYDVSIGSFYKETIEYKNMEGLLWQKSIMP</sequence>
<feature type="domain" description="HTH cro/C1-type" evidence="1">
    <location>
        <begin position="9"/>
        <end position="63"/>
    </location>
</feature>
<accession>A0A1H4AIV5</accession>
<organism evidence="2 3">
    <name type="scientific">Selenomonas ruminantium</name>
    <dbReference type="NCBI Taxonomy" id="971"/>
    <lineage>
        <taxon>Bacteria</taxon>
        <taxon>Bacillati</taxon>
        <taxon>Bacillota</taxon>
        <taxon>Negativicutes</taxon>
        <taxon>Selenomonadales</taxon>
        <taxon>Selenomonadaceae</taxon>
        <taxon>Selenomonas</taxon>
    </lineage>
</organism>
<dbReference type="PROSITE" id="PS50943">
    <property type="entry name" value="HTH_CROC1"/>
    <property type="match status" value="1"/>
</dbReference>
<dbReference type="GO" id="GO:0003677">
    <property type="term" value="F:DNA binding"/>
    <property type="evidence" value="ECO:0007669"/>
    <property type="project" value="InterPro"/>
</dbReference>
<dbReference type="AlphaFoldDB" id="A0A1H4AIV5"/>
<dbReference type="Gene3D" id="1.10.260.40">
    <property type="entry name" value="lambda repressor-like DNA-binding domains"/>
    <property type="match status" value="1"/>
</dbReference>
<dbReference type="Proteomes" id="UP000183469">
    <property type="component" value="Unassembled WGS sequence"/>
</dbReference>